<dbReference type="GO" id="GO:0016787">
    <property type="term" value="F:hydrolase activity"/>
    <property type="evidence" value="ECO:0007669"/>
    <property type="project" value="UniProtKB-KW"/>
</dbReference>
<dbReference type="InterPro" id="IPR042281">
    <property type="entry name" value="GpdQ_beta-strand"/>
</dbReference>
<evidence type="ECO:0000256" key="4">
    <source>
        <dbReference type="ARBA" id="ARBA00025742"/>
    </source>
</evidence>
<dbReference type="PANTHER" id="PTHR42988:SF2">
    <property type="entry name" value="CYCLIC NUCLEOTIDE PHOSPHODIESTERASE CBUA0032-RELATED"/>
    <property type="match status" value="1"/>
</dbReference>
<evidence type="ECO:0000256" key="1">
    <source>
        <dbReference type="ARBA" id="ARBA00022723"/>
    </source>
</evidence>
<evidence type="ECO:0000259" key="5">
    <source>
        <dbReference type="Pfam" id="PF00149"/>
    </source>
</evidence>
<dbReference type="SUPFAM" id="SSF56300">
    <property type="entry name" value="Metallo-dependent phosphatases"/>
    <property type="match status" value="1"/>
</dbReference>
<dbReference type="AlphaFoldDB" id="A0A419N4A7"/>
<dbReference type="Gene3D" id="3.30.750.180">
    <property type="entry name" value="GpdQ, beta-strand dimerisation domain"/>
    <property type="match status" value="1"/>
</dbReference>
<evidence type="ECO:0000313" key="7">
    <source>
        <dbReference type="Proteomes" id="UP000284908"/>
    </source>
</evidence>
<evidence type="ECO:0000256" key="3">
    <source>
        <dbReference type="ARBA" id="ARBA00023004"/>
    </source>
</evidence>
<dbReference type="GO" id="GO:0046872">
    <property type="term" value="F:metal ion binding"/>
    <property type="evidence" value="ECO:0007669"/>
    <property type="project" value="UniProtKB-KW"/>
</dbReference>
<sequence length="245" mass="26331">MIIAQISDIHAAPENDNLTRLECALAWLDSVKPDVLVITGDLTDNDWRDGYTKISACLNSRTYPKFILPGNSDNRRVMRSVLHNDLNADGEGDQAMHFVADMGEIRLIGLDATIPGASAASAGEHIPWLEKALSAKGNTASMLFMHHHVFPSGIPPLDDIMCGDAQKLGAFLRQNPQRPLAIATGHVHRPVAGTLAGIPAYICGSICPANPLWFGTVSVPPANDPPALMVHRFIDGSVVSHHVSL</sequence>
<dbReference type="InterPro" id="IPR050884">
    <property type="entry name" value="CNP_phosphodiesterase-III"/>
</dbReference>
<evidence type="ECO:0000256" key="2">
    <source>
        <dbReference type="ARBA" id="ARBA00022801"/>
    </source>
</evidence>
<dbReference type="PANTHER" id="PTHR42988">
    <property type="entry name" value="PHOSPHOHYDROLASE"/>
    <property type="match status" value="1"/>
</dbReference>
<comment type="caution">
    <text evidence="6">The sequence shown here is derived from an EMBL/GenBank/DDBJ whole genome shotgun (WGS) entry which is preliminary data.</text>
</comment>
<feature type="domain" description="Calcineurin-like phosphoesterase" evidence="5">
    <location>
        <begin position="2"/>
        <end position="190"/>
    </location>
</feature>
<keyword evidence="7" id="KW-1185">Reference proteome</keyword>
<comment type="similarity">
    <text evidence="4">Belongs to the cyclic nucleotide phosphodiesterase class-III family.</text>
</comment>
<protein>
    <submittedName>
        <fullName evidence="6">Metallophosphoesterase</fullName>
    </submittedName>
</protein>
<keyword evidence="1" id="KW-0479">Metal-binding</keyword>
<dbReference type="OrthoDB" id="9784378at2"/>
<dbReference type="RefSeq" id="WP_120134376.1">
    <property type="nucleotide sequence ID" value="NZ_RAHH01000027.1"/>
</dbReference>
<dbReference type="Gene3D" id="3.60.21.40">
    <property type="entry name" value="GpdQ, catalytic alpha/beta sandwich domain"/>
    <property type="match status" value="1"/>
</dbReference>
<keyword evidence="3" id="KW-0408">Iron</keyword>
<gene>
    <name evidence="6" type="ORF">D6C13_19745</name>
</gene>
<dbReference type="InterPro" id="IPR029052">
    <property type="entry name" value="Metallo-depent_PP-like"/>
</dbReference>
<dbReference type="Pfam" id="PF00149">
    <property type="entry name" value="Metallophos"/>
    <property type="match status" value="1"/>
</dbReference>
<dbReference type="EMBL" id="RAHH01000027">
    <property type="protein sequence ID" value="RJT39808.1"/>
    <property type="molecule type" value="Genomic_DNA"/>
</dbReference>
<evidence type="ECO:0000313" key="6">
    <source>
        <dbReference type="EMBL" id="RJT39808.1"/>
    </source>
</evidence>
<dbReference type="Proteomes" id="UP000284908">
    <property type="component" value="Unassembled WGS sequence"/>
</dbReference>
<reference evidence="6 7" key="1">
    <citation type="submission" date="2018-09" db="EMBL/GenBank/DDBJ databases">
        <authorList>
            <person name="Le Fleche-Mateos A."/>
        </authorList>
    </citation>
    <scope>NUCLEOTIDE SEQUENCE [LARGE SCALE GENOMIC DNA]</scope>
    <source>
        <strain evidence="6 7">DSM 27399</strain>
    </source>
</reference>
<proteinExistence type="inferred from homology"/>
<name>A0A419N4A7_9GAMM</name>
<dbReference type="InterPro" id="IPR042283">
    <property type="entry name" value="GpdQ_catalytic"/>
</dbReference>
<accession>A0A419N4A7</accession>
<dbReference type="InterPro" id="IPR004843">
    <property type="entry name" value="Calcineurin-like_PHP"/>
</dbReference>
<keyword evidence="2" id="KW-0378">Hydrolase</keyword>
<organism evidence="6 7">
    <name type="scientific">Rahnella woolbedingensis</name>
    <dbReference type="NCBI Taxonomy" id="1510574"/>
    <lineage>
        <taxon>Bacteria</taxon>
        <taxon>Pseudomonadati</taxon>
        <taxon>Pseudomonadota</taxon>
        <taxon>Gammaproteobacteria</taxon>
        <taxon>Enterobacterales</taxon>
        <taxon>Yersiniaceae</taxon>
        <taxon>Rahnella</taxon>
    </lineage>
</organism>